<reference evidence="7" key="1">
    <citation type="submission" date="2025-08" db="UniProtKB">
        <authorList>
            <consortium name="RefSeq"/>
        </authorList>
    </citation>
    <scope>IDENTIFICATION</scope>
</reference>
<dbReference type="RefSeq" id="XP_014674268.1">
    <property type="nucleotide sequence ID" value="XM_014818782.1"/>
</dbReference>
<evidence type="ECO:0000256" key="3">
    <source>
        <dbReference type="ARBA" id="ARBA00023069"/>
    </source>
</evidence>
<accession>A0ABM1EPZ7</accession>
<keyword evidence="2" id="KW-0282">Flagellum</keyword>
<evidence type="ECO:0000256" key="1">
    <source>
        <dbReference type="ARBA" id="ARBA00004230"/>
    </source>
</evidence>
<evidence type="ECO:0000313" key="6">
    <source>
        <dbReference type="Proteomes" id="UP000695022"/>
    </source>
</evidence>
<keyword evidence="3" id="KW-0969">Cilium</keyword>
<comment type="similarity">
    <text evidence="5">Belongs to the ropporin family.</text>
</comment>
<keyword evidence="4" id="KW-0966">Cell projection</keyword>
<evidence type="ECO:0000313" key="7">
    <source>
        <dbReference type="RefSeq" id="XP_014674268.1"/>
    </source>
</evidence>
<gene>
    <name evidence="7" type="primary">LOC106814466</name>
</gene>
<dbReference type="Proteomes" id="UP000695022">
    <property type="component" value="Unplaced"/>
</dbReference>
<evidence type="ECO:0000256" key="4">
    <source>
        <dbReference type="ARBA" id="ARBA00023273"/>
    </source>
</evidence>
<protein>
    <submittedName>
        <fullName evidence="7">Ropporin-1-like protein</fullName>
    </submittedName>
</protein>
<dbReference type="GeneID" id="106814466"/>
<proteinExistence type="inferred from homology"/>
<organism evidence="6 7">
    <name type="scientific">Priapulus caudatus</name>
    <name type="common">Priapulid worm</name>
    <dbReference type="NCBI Taxonomy" id="37621"/>
    <lineage>
        <taxon>Eukaryota</taxon>
        <taxon>Metazoa</taxon>
        <taxon>Ecdysozoa</taxon>
        <taxon>Scalidophora</taxon>
        <taxon>Priapulida</taxon>
        <taxon>Priapulimorpha</taxon>
        <taxon>Priapulimorphida</taxon>
        <taxon>Priapulidae</taxon>
        <taxon>Priapulus</taxon>
    </lineage>
</organism>
<sequence>MHNDTPLYCKEQIKIPAALADIMKQFTKAAIITQPQDILSWSAEYFQALTSGDLPPVKRRLDQAEMKGRPPVTRELLSELHKEFNARTTVDVSAIREKWERLGLSPDQLMEFVTLGGFEDDVPWLHFLALACSSVTEGLLETLRLVCEMARREDAAEASVSFEMFEEVYTFLATTDESISRERLEGALKHLRKVSDDQGGMISPKDFLGNSCPDLA</sequence>
<keyword evidence="6" id="KW-1185">Reference proteome</keyword>
<dbReference type="PANTHER" id="PTHR14952">
    <property type="entry name" value="ROPPORIN-1-LIKE PROTEIN"/>
    <property type="match status" value="1"/>
</dbReference>
<dbReference type="SUPFAM" id="SSF47391">
    <property type="entry name" value="Dimerization-anchoring domain of cAMP-dependent PK regulatory subunit"/>
    <property type="match status" value="1"/>
</dbReference>
<dbReference type="Gene3D" id="1.20.890.10">
    <property type="entry name" value="cAMP-dependent protein kinase regulatory subunit, dimerization-anchoring domain"/>
    <property type="match status" value="1"/>
</dbReference>
<name>A0ABM1EPZ7_PRICU</name>
<evidence type="ECO:0000256" key="2">
    <source>
        <dbReference type="ARBA" id="ARBA00022846"/>
    </source>
</evidence>
<evidence type="ECO:0000256" key="5">
    <source>
        <dbReference type="ARBA" id="ARBA00035651"/>
    </source>
</evidence>
<dbReference type="PANTHER" id="PTHR14952:SF9">
    <property type="entry name" value="EF-HAND DOMAIN-CONTAINING PROTEIN"/>
    <property type="match status" value="1"/>
</dbReference>
<comment type="subcellular location">
    <subcellularLocation>
        <location evidence="1">Cell projection</location>
        <location evidence="1">Cilium</location>
        <location evidence="1">Flagellum</location>
    </subcellularLocation>
</comment>